<dbReference type="AlphaFoldDB" id="A0A4Z1JYK4"/>
<comment type="caution">
    <text evidence="2">The sequence shown here is derived from an EMBL/GenBank/DDBJ whole genome shotgun (WGS) entry which is preliminary data.</text>
</comment>
<dbReference type="Proteomes" id="UP000297229">
    <property type="component" value="Unassembled WGS sequence"/>
</dbReference>
<feature type="region of interest" description="Disordered" evidence="1">
    <location>
        <begin position="29"/>
        <end position="96"/>
    </location>
</feature>
<reference evidence="2 3" key="1">
    <citation type="submission" date="2017-12" db="EMBL/GenBank/DDBJ databases">
        <title>Comparative genomics of Botrytis spp.</title>
        <authorList>
            <person name="Valero-Jimenez C.A."/>
            <person name="Tapia P."/>
            <person name="Veloso J."/>
            <person name="Silva-Moreno E."/>
            <person name="Staats M."/>
            <person name="Valdes J.H."/>
            <person name="Van Kan J.A.L."/>
        </authorList>
    </citation>
    <scope>NUCLEOTIDE SEQUENCE [LARGE SCALE GENOMIC DNA]</scope>
    <source>
        <strain evidence="2 3">Be9601</strain>
    </source>
</reference>
<feature type="compositionally biased region" description="Polar residues" evidence="1">
    <location>
        <begin position="53"/>
        <end position="69"/>
    </location>
</feature>
<dbReference type="EMBL" id="PQXM01000136">
    <property type="protein sequence ID" value="TGO76790.1"/>
    <property type="molecule type" value="Genomic_DNA"/>
</dbReference>
<protein>
    <submittedName>
        <fullName evidence="2">Uncharacterized protein</fullName>
    </submittedName>
</protein>
<organism evidence="2 3">
    <name type="scientific">Botrytis elliptica</name>
    <dbReference type="NCBI Taxonomy" id="278938"/>
    <lineage>
        <taxon>Eukaryota</taxon>
        <taxon>Fungi</taxon>
        <taxon>Dikarya</taxon>
        <taxon>Ascomycota</taxon>
        <taxon>Pezizomycotina</taxon>
        <taxon>Leotiomycetes</taxon>
        <taxon>Helotiales</taxon>
        <taxon>Sclerotiniaceae</taxon>
        <taxon>Botrytis</taxon>
    </lineage>
</organism>
<evidence type="ECO:0000256" key="1">
    <source>
        <dbReference type="SAM" id="MobiDB-lite"/>
    </source>
</evidence>
<name>A0A4Z1JYK4_9HELO</name>
<feature type="compositionally biased region" description="Basic and acidic residues" evidence="1">
    <location>
        <begin position="70"/>
        <end position="91"/>
    </location>
</feature>
<evidence type="ECO:0000313" key="3">
    <source>
        <dbReference type="Proteomes" id="UP000297229"/>
    </source>
</evidence>
<sequence length="116" mass="12461">MGIPYPNRNDFTLSRNPAFSTRVIKTAMSSHAPANIPRIKKDTTRSTSKKIPSKVCSSKIQGGLVTSSSTRDHETAHASEKELSSSLKRSEGSTCSGACGKIGGCERKEKSVSLEF</sequence>
<evidence type="ECO:0000313" key="2">
    <source>
        <dbReference type="EMBL" id="TGO76790.1"/>
    </source>
</evidence>
<keyword evidence="3" id="KW-1185">Reference proteome</keyword>
<gene>
    <name evidence="2" type="ORF">BELL_0137g00160</name>
</gene>
<proteinExistence type="predicted"/>
<accession>A0A4Z1JYK4</accession>